<dbReference type="InterPro" id="IPR051678">
    <property type="entry name" value="AGP_Transferase"/>
</dbReference>
<dbReference type="Proteomes" id="UP001268864">
    <property type="component" value="Unassembled WGS sequence"/>
</dbReference>
<protein>
    <submittedName>
        <fullName evidence="2">Phosphotransferase</fullName>
    </submittedName>
</protein>
<comment type="caution">
    <text evidence="2">The sequence shown here is derived from an EMBL/GenBank/DDBJ whole genome shotgun (WGS) entry which is preliminary data.</text>
</comment>
<evidence type="ECO:0000313" key="3">
    <source>
        <dbReference type="Proteomes" id="UP001268864"/>
    </source>
</evidence>
<sequence length="312" mass="33331">MDTALASAVVGTHFPGRAVASVDPLSAGKRPTAVVRFRAHPAVVVQFSADGERVRTEAALVAAVRERTTVPAPAVLATGTREGRGYAVSEYRRGADLHTSFADSAPPVRRSLAEQFGRYLGELHAAFPFEGCGRLVRAPDGDPNALVASAPDCHRWLVSYGRRAVDRLPAAFDPLRDRLRDCLDAAAPAAPTPRLFPWDLRPGNALAADGAVRAVVDWERPMTAPPALALAKLAYLVADWYVPEPAPLRRAVRRGYEAVRPVPTVAPVHRVVAVADSAVDSRATVTNPGYPPRERDAAVAFHRASLSAALPD</sequence>
<dbReference type="Gene3D" id="3.90.1200.10">
    <property type="match status" value="1"/>
</dbReference>
<feature type="domain" description="Aminoglycoside phosphotransferase" evidence="1">
    <location>
        <begin position="41"/>
        <end position="260"/>
    </location>
</feature>
<dbReference type="InterPro" id="IPR002575">
    <property type="entry name" value="Aminoglycoside_PTrfase"/>
</dbReference>
<dbReference type="InterPro" id="IPR011009">
    <property type="entry name" value="Kinase-like_dom_sf"/>
</dbReference>
<dbReference type="PANTHER" id="PTHR21310:SF15">
    <property type="entry name" value="AMINOGLYCOSIDE PHOSPHOTRANSFERASE DOMAIN-CONTAINING PROTEIN"/>
    <property type="match status" value="1"/>
</dbReference>
<dbReference type="EMBL" id="JAMQOS010000005">
    <property type="protein sequence ID" value="MDS0283707.1"/>
    <property type="molecule type" value="Genomic_DNA"/>
</dbReference>
<dbReference type="SUPFAM" id="SSF56112">
    <property type="entry name" value="Protein kinase-like (PK-like)"/>
    <property type="match status" value="1"/>
</dbReference>
<name>A0ABU2FSG4_9EURY</name>
<gene>
    <name evidence="2" type="ORF">NDI86_16390</name>
</gene>
<accession>A0ABU2FSG4</accession>
<organism evidence="2 3">
    <name type="scientific">Haloarcula onubensis</name>
    <dbReference type="NCBI Taxonomy" id="2950539"/>
    <lineage>
        <taxon>Archaea</taxon>
        <taxon>Methanobacteriati</taxon>
        <taxon>Methanobacteriota</taxon>
        <taxon>Stenosarchaea group</taxon>
        <taxon>Halobacteria</taxon>
        <taxon>Halobacteriales</taxon>
        <taxon>Haloarculaceae</taxon>
        <taxon>Haloarcula</taxon>
    </lineage>
</organism>
<evidence type="ECO:0000259" key="1">
    <source>
        <dbReference type="Pfam" id="PF01636"/>
    </source>
</evidence>
<dbReference type="RefSeq" id="WP_310901537.1">
    <property type="nucleotide sequence ID" value="NZ_JAMQOS010000005.1"/>
</dbReference>
<dbReference type="PANTHER" id="PTHR21310">
    <property type="entry name" value="AMINOGLYCOSIDE PHOSPHOTRANSFERASE-RELATED-RELATED"/>
    <property type="match status" value="1"/>
</dbReference>
<reference evidence="2 3" key="1">
    <citation type="submission" date="2022-06" db="EMBL/GenBank/DDBJ databases">
        <title>Halomicroarcula sp. a new haloarchaeum isolate from saline soil.</title>
        <authorList>
            <person name="Strakova D."/>
            <person name="Galisteo C."/>
            <person name="Sanchez-Porro C."/>
            <person name="Ventosa A."/>
        </authorList>
    </citation>
    <scope>NUCLEOTIDE SEQUENCE [LARGE SCALE GENOMIC DNA]</scope>
    <source>
        <strain evidence="2 3">S3CR25-11</strain>
    </source>
</reference>
<keyword evidence="3" id="KW-1185">Reference proteome</keyword>
<dbReference type="Pfam" id="PF01636">
    <property type="entry name" value="APH"/>
    <property type="match status" value="1"/>
</dbReference>
<proteinExistence type="predicted"/>
<evidence type="ECO:0000313" key="2">
    <source>
        <dbReference type="EMBL" id="MDS0283707.1"/>
    </source>
</evidence>